<dbReference type="PANTHER" id="PTHR15549">
    <property type="entry name" value="PAIRED IMMUNOGLOBULIN-LIKE TYPE 2 RECEPTOR"/>
    <property type="match status" value="1"/>
</dbReference>
<dbReference type="AlphaFoldDB" id="D8PTG4"/>
<dbReference type="OMA" id="FGQENDH"/>
<feature type="compositionally biased region" description="Acidic residues" evidence="5">
    <location>
        <begin position="46"/>
        <end position="57"/>
    </location>
</feature>
<evidence type="ECO:0000256" key="5">
    <source>
        <dbReference type="SAM" id="MobiDB-lite"/>
    </source>
</evidence>
<sequence>MSDTTTATATTDTSTDSPTTTTRETSPTTTADPTTTTDETTTQDTTSEETTTEDTTTEETTTTQDTTTSREPTTTQATTTSTSDTTSQEQTTTEDTSTSTSSTRSSSTTSYSVSTDPGGDTVTQTVVVPVTPTLTQSPTTSSGASDGDHSSAFFDNKGAVAGVFTVVGLVVVALLFLAVSIILKRRRAKRFDKEVEKAAAEAAMASAPQFDDEDYDYPASSTGPSAGTQPYSDVSSHGTYQQQPLAVPPESYNMQDIPAQGGYYNNLGGGAYADNPYAVAGAAGAAGIGVRRTLSGAGSPDAHEPYAAFSGPEYYQHQQQYQGPEYGQQVHQPQPEYAAQAPPNPEAAYGAYGAPVAEPQGRQRTQSVAGGRSMLDHGPDPSPQSHSGESYAAHYEAGAKPTHSETSDLPNPFAASTPSEEESDDESDDEQQRPKVLKVANE</sequence>
<dbReference type="InParanoid" id="D8PTG4"/>
<dbReference type="OrthoDB" id="3068832at2759"/>
<dbReference type="PANTHER" id="PTHR15549:SF30">
    <property type="entry name" value="MID2 DOMAIN-CONTAINING PROTEIN"/>
    <property type="match status" value="1"/>
</dbReference>
<keyword evidence="2 6" id="KW-0812">Transmembrane</keyword>
<dbReference type="VEuPathDB" id="FungiDB:SCHCODRAFT_02604777"/>
<keyword evidence="3 6" id="KW-1133">Transmembrane helix</keyword>
<protein>
    <submittedName>
        <fullName evidence="7">Expressed protein</fullName>
    </submittedName>
</protein>
<accession>D8PTG4</accession>
<evidence type="ECO:0000256" key="3">
    <source>
        <dbReference type="ARBA" id="ARBA00022989"/>
    </source>
</evidence>
<feature type="non-terminal residue" evidence="7">
    <location>
        <position position="442"/>
    </location>
</feature>
<dbReference type="GO" id="GO:0016020">
    <property type="term" value="C:membrane"/>
    <property type="evidence" value="ECO:0007669"/>
    <property type="project" value="UniProtKB-SubCell"/>
</dbReference>
<evidence type="ECO:0000256" key="1">
    <source>
        <dbReference type="ARBA" id="ARBA00004167"/>
    </source>
</evidence>
<evidence type="ECO:0000256" key="4">
    <source>
        <dbReference type="ARBA" id="ARBA00023136"/>
    </source>
</evidence>
<feature type="compositionally biased region" description="Polar residues" evidence="5">
    <location>
        <begin position="219"/>
        <end position="244"/>
    </location>
</feature>
<dbReference type="eggNOG" id="ENOG502SRGU">
    <property type="taxonomic scope" value="Eukaryota"/>
</dbReference>
<feature type="region of interest" description="Disordered" evidence="5">
    <location>
        <begin position="1"/>
        <end position="123"/>
    </location>
</feature>
<feature type="compositionally biased region" description="Low complexity" evidence="5">
    <location>
        <begin position="1"/>
        <end position="45"/>
    </location>
</feature>
<evidence type="ECO:0000313" key="8">
    <source>
        <dbReference type="Proteomes" id="UP000007431"/>
    </source>
</evidence>
<evidence type="ECO:0000256" key="6">
    <source>
        <dbReference type="SAM" id="Phobius"/>
    </source>
</evidence>
<dbReference type="RefSeq" id="XP_003035407.1">
    <property type="nucleotide sequence ID" value="XM_003035361.1"/>
</dbReference>
<dbReference type="GeneID" id="9586755"/>
<feature type="compositionally biased region" description="Low complexity" evidence="5">
    <location>
        <begin position="58"/>
        <end position="123"/>
    </location>
</feature>
<reference evidence="7 8" key="1">
    <citation type="journal article" date="2010" name="Nat. Biotechnol.">
        <title>Genome sequence of the model mushroom Schizophyllum commune.</title>
        <authorList>
            <person name="Ohm R.A."/>
            <person name="de Jong J.F."/>
            <person name="Lugones L.G."/>
            <person name="Aerts A."/>
            <person name="Kothe E."/>
            <person name="Stajich J.E."/>
            <person name="de Vries R.P."/>
            <person name="Record E."/>
            <person name="Levasseur A."/>
            <person name="Baker S.E."/>
            <person name="Bartholomew K.A."/>
            <person name="Coutinho P.M."/>
            <person name="Erdmann S."/>
            <person name="Fowler T.J."/>
            <person name="Gathman A.C."/>
            <person name="Lombard V."/>
            <person name="Henrissat B."/>
            <person name="Knabe N."/>
            <person name="Kuees U."/>
            <person name="Lilly W.W."/>
            <person name="Lindquist E."/>
            <person name="Lucas S."/>
            <person name="Magnuson J.K."/>
            <person name="Piumi F."/>
            <person name="Raudaskoski M."/>
            <person name="Salamov A."/>
            <person name="Schmutz J."/>
            <person name="Schwarze F.W.M.R."/>
            <person name="vanKuyk P.A."/>
            <person name="Horton J.S."/>
            <person name="Grigoriev I.V."/>
            <person name="Woesten H.A.B."/>
        </authorList>
    </citation>
    <scope>NUCLEOTIDE SEQUENCE [LARGE SCALE GENOMIC DNA]</scope>
    <source>
        <strain evidence="8">H4-8 / FGSC 9210</strain>
    </source>
</reference>
<feature type="region of interest" description="Disordered" evidence="5">
    <location>
        <begin position="210"/>
        <end position="244"/>
    </location>
</feature>
<proteinExistence type="predicted"/>
<feature type="compositionally biased region" description="Low complexity" evidence="5">
    <location>
        <begin position="320"/>
        <end position="349"/>
    </location>
</feature>
<organism evidence="8">
    <name type="scientific">Schizophyllum commune (strain H4-8 / FGSC 9210)</name>
    <name type="common">Split gill fungus</name>
    <dbReference type="NCBI Taxonomy" id="578458"/>
    <lineage>
        <taxon>Eukaryota</taxon>
        <taxon>Fungi</taxon>
        <taxon>Dikarya</taxon>
        <taxon>Basidiomycota</taxon>
        <taxon>Agaricomycotina</taxon>
        <taxon>Agaricomycetes</taxon>
        <taxon>Agaricomycetidae</taxon>
        <taxon>Agaricales</taxon>
        <taxon>Schizophyllaceae</taxon>
        <taxon>Schizophyllum</taxon>
    </lineage>
</organism>
<dbReference type="EMBL" id="GL377303">
    <property type="protein sequence ID" value="EFJ00505.1"/>
    <property type="molecule type" value="Genomic_DNA"/>
</dbReference>
<dbReference type="GO" id="GO:0071944">
    <property type="term" value="C:cell periphery"/>
    <property type="evidence" value="ECO:0007669"/>
    <property type="project" value="UniProtKB-ARBA"/>
</dbReference>
<dbReference type="InterPro" id="IPR051694">
    <property type="entry name" value="Immunoregulatory_rcpt-like"/>
</dbReference>
<dbReference type="KEGG" id="scm:SCHCO_02604777"/>
<keyword evidence="4 6" id="KW-0472">Membrane</keyword>
<evidence type="ECO:0000256" key="2">
    <source>
        <dbReference type="ARBA" id="ARBA00022692"/>
    </source>
</evidence>
<gene>
    <name evidence="7" type="ORF">SCHCODRAFT_106080</name>
</gene>
<name>D8PTG4_SCHCM</name>
<feature type="region of interest" description="Disordered" evidence="5">
    <location>
        <begin position="320"/>
        <end position="442"/>
    </location>
</feature>
<dbReference type="HOGENOM" id="CLU_559163_0_0_1"/>
<comment type="subcellular location">
    <subcellularLocation>
        <location evidence="1">Membrane</location>
        <topology evidence="1">Single-pass membrane protein</topology>
    </subcellularLocation>
</comment>
<feature type="compositionally biased region" description="Acidic residues" evidence="5">
    <location>
        <begin position="419"/>
        <end position="429"/>
    </location>
</feature>
<feature type="transmembrane region" description="Helical" evidence="6">
    <location>
        <begin position="159"/>
        <end position="183"/>
    </location>
</feature>
<evidence type="ECO:0000313" key="7">
    <source>
        <dbReference type="EMBL" id="EFJ00505.1"/>
    </source>
</evidence>
<dbReference type="Proteomes" id="UP000007431">
    <property type="component" value="Unassembled WGS sequence"/>
</dbReference>
<keyword evidence="8" id="KW-1185">Reference proteome</keyword>